<dbReference type="Gene3D" id="3.30.160.390">
    <property type="entry name" value="Integrase, DNA-binding domain"/>
    <property type="match status" value="1"/>
</dbReference>
<evidence type="ECO:0000313" key="7">
    <source>
        <dbReference type="Proteomes" id="UP000481417"/>
    </source>
</evidence>
<dbReference type="Proteomes" id="UP000481417">
    <property type="component" value="Unassembled WGS sequence"/>
</dbReference>
<keyword evidence="2" id="KW-0229">DNA integration</keyword>
<dbReference type="InterPro" id="IPR038488">
    <property type="entry name" value="Integrase_DNA-bd_sf"/>
</dbReference>
<keyword evidence="7" id="KW-1185">Reference proteome</keyword>
<dbReference type="GO" id="GO:0015074">
    <property type="term" value="P:DNA integration"/>
    <property type="evidence" value="ECO:0007669"/>
    <property type="project" value="UniProtKB-KW"/>
</dbReference>
<keyword evidence="4" id="KW-0233">DNA recombination</keyword>
<dbReference type="InterPro" id="IPR011010">
    <property type="entry name" value="DNA_brk_join_enz"/>
</dbReference>
<dbReference type="InterPro" id="IPR025166">
    <property type="entry name" value="Integrase_DNA_bind_dom"/>
</dbReference>
<accession>A0A6L6HVF8</accession>
<dbReference type="PANTHER" id="PTHR30629">
    <property type="entry name" value="PROPHAGE INTEGRASE"/>
    <property type="match status" value="1"/>
</dbReference>
<comment type="caution">
    <text evidence="6">The sequence shown here is derived from an EMBL/GenBank/DDBJ whole genome shotgun (WGS) entry which is preliminary data.</text>
</comment>
<keyword evidence="3" id="KW-0238">DNA-binding</keyword>
<gene>
    <name evidence="6" type="ORF">GIY56_17035</name>
</gene>
<evidence type="ECO:0000256" key="4">
    <source>
        <dbReference type="ARBA" id="ARBA00023172"/>
    </source>
</evidence>
<dbReference type="Gene3D" id="1.10.150.130">
    <property type="match status" value="1"/>
</dbReference>
<name>A0A6L6HVF8_9RHOB</name>
<dbReference type="InterPro" id="IPR050808">
    <property type="entry name" value="Phage_Integrase"/>
</dbReference>
<dbReference type="InterPro" id="IPR010998">
    <property type="entry name" value="Integrase_recombinase_N"/>
</dbReference>
<comment type="similarity">
    <text evidence="1">Belongs to the 'phage' integrase family.</text>
</comment>
<evidence type="ECO:0000256" key="2">
    <source>
        <dbReference type="ARBA" id="ARBA00022908"/>
    </source>
</evidence>
<dbReference type="Pfam" id="PF14659">
    <property type="entry name" value="Phage_int_SAM_3"/>
    <property type="match status" value="1"/>
</dbReference>
<dbReference type="GO" id="GO:0006310">
    <property type="term" value="P:DNA recombination"/>
    <property type="evidence" value="ECO:0007669"/>
    <property type="project" value="UniProtKB-KW"/>
</dbReference>
<organism evidence="6 7">
    <name type="scientific">Paracoccus lichenicola</name>
    <dbReference type="NCBI Taxonomy" id="2665644"/>
    <lineage>
        <taxon>Bacteria</taxon>
        <taxon>Pseudomonadati</taxon>
        <taxon>Pseudomonadota</taxon>
        <taxon>Alphaproteobacteria</taxon>
        <taxon>Rhodobacterales</taxon>
        <taxon>Paracoccaceae</taxon>
        <taxon>Paracoccus</taxon>
    </lineage>
</organism>
<feature type="domain" description="Tyr recombinase" evidence="5">
    <location>
        <begin position="212"/>
        <end position="381"/>
    </location>
</feature>
<dbReference type="InterPro" id="IPR002104">
    <property type="entry name" value="Integrase_catalytic"/>
</dbReference>
<dbReference type="InterPro" id="IPR004107">
    <property type="entry name" value="Integrase_SAM-like_N"/>
</dbReference>
<dbReference type="SUPFAM" id="SSF56349">
    <property type="entry name" value="DNA breaking-rejoining enzymes"/>
    <property type="match status" value="1"/>
</dbReference>
<dbReference type="CDD" id="cd00796">
    <property type="entry name" value="INT_Rci_Hp1_C"/>
    <property type="match status" value="1"/>
</dbReference>
<dbReference type="Gene3D" id="1.10.443.10">
    <property type="entry name" value="Intergrase catalytic core"/>
    <property type="match status" value="1"/>
</dbReference>
<dbReference type="RefSeq" id="WP_154766065.1">
    <property type="nucleotide sequence ID" value="NZ_WMBT01000022.1"/>
</dbReference>
<sequence>MPKITKTALDAMSPDPTRETYLWDSTLAGFGVRMMPTGKASFILKYRTRTGAARKMTIARVGTITPDEARKEAIKALADVAKGGDPSTERKAARKNMKLTELADLYIADMKGGWKENTFLANTSQIETHIKPLLGHRSAVSLTYADVTKMQADIIAGRTAKKRKGRGGVTTGGKGVATRAIVILGAILNHGIRLDILSRNVTDGAKKDAIGKRTRFLSFEELNALGKVLDDSPAEPASGIAAIRFLLLTSFRRNEALTLRGGYCIQRKGIVNLPDTKTGAQVRAVGNIAFDGITAAPFAWVFPAERGNGHFVGLPKCLSRVCAEAGIDGVSAHTLRHTFAAVAATLGYSELTIAGLLGHAAGSVTARYAHVADAALVSAANRVSDIIARALSGEDMQEQILREQNLGEVA</sequence>
<dbReference type="EMBL" id="WMBT01000022">
    <property type="protein sequence ID" value="MTE01995.1"/>
    <property type="molecule type" value="Genomic_DNA"/>
</dbReference>
<evidence type="ECO:0000256" key="3">
    <source>
        <dbReference type="ARBA" id="ARBA00023125"/>
    </source>
</evidence>
<evidence type="ECO:0000259" key="5">
    <source>
        <dbReference type="PROSITE" id="PS51898"/>
    </source>
</evidence>
<dbReference type="PROSITE" id="PS51898">
    <property type="entry name" value="TYR_RECOMBINASE"/>
    <property type="match status" value="1"/>
</dbReference>
<protein>
    <submittedName>
        <fullName evidence="6">DUF4102 domain-containing protein</fullName>
    </submittedName>
</protein>
<dbReference type="InterPro" id="IPR013762">
    <property type="entry name" value="Integrase-like_cat_sf"/>
</dbReference>
<dbReference type="Pfam" id="PF00589">
    <property type="entry name" value="Phage_integrase"/>
    <property type="match status" value="1"/>
</dbReference>
<dbReference type="GO" id="GO:0003677">
    <property type="term" value="F:DNA binding"/>
    <property type="evidence" value="ECO:0007669"/>
    <property type="project" value="UniProtKB-KW"/>
</dbReference>
<evidence type="ECO:0000256" key="1">
    <source>
        <dbReference type="ARBA" id="ARBA00008857"/>
    </source>
</evidence>
<dbReference type="Pfam" id="PF13356">
    <property type="entry name" value="Arm-DNA-bind_3"/>
    <property type="match status" value="1"/>
</dbReference>
<reference evidence="6 7" key="1">
    <citation type="submission" date="2019-11" db="EMBL/GenBank/DDBJ databases">
        <authorList>
            <person name="Lang L."/>
        </authorList>
    </citation>
    <scope>NUCLEOTIDE SEQUENCE [LARGE SCALE GENOMIC DNA]</scope>
    <source>
        <strain evidence="6 7">YIM 132242</strain>
    </source>
</reference>
<evidence type="ECO:0000313" key="6">
    <source>
        <dbReference type="EMBL" id="MTE01995.1"/>
    </source>
</evidence>
<dbReference type="PANTHER" id="PTHR30629:SF2">
    <property type="entry name" value="PROPHAGE INTEGRASE INTS-RELATED"/>
    <property type="match status" value="1"/>
</dbReference>
<proteinExistence type="inferred from homology"/>
<dbReference type="AlphaFoldDB" id="A0A6L6HVF8"/>